<proteinExistence type="predicted"/>
<evidence type="ECO:0000313" key="2">
    <source>
        <dbReference type="EMBL" id="KAK9913558.1"/>
    </source>
</evidence>
<feature type="domain" description="Agglutinin" evidence="1">
    <location>
        <begin position="6"/>
        <end position="157"/>
    </location>
</feature>
<organism evidence="2 3">
    <name type="scientific">Rubus argutus</name>
    <name type="common">Southern blackberry</name>
    <dbReference type="NCBI Taxonomy" id="59490"/>
    <lineage>
        <taxon>Eukaryota</taxon>
        <taxon>Viridiplantae</taxon>
        <taxon>Streptophyta</taxon>
        <taxon>Embryophyta</taxon>
        <taxon>Tracheophyta</taxon>
        <taxon>Spermatophyta</taxon>
        <taxon>Magnoliopsida</taxon>
        <taxon>eudicotyledons</taxon>
        <taxon>Gunneridae</taxon>
        <taxon>Pentapetalae</taxon>
        <taxon>rosids</taxon>
        <taxon>fabids</taxon>
        <taxon>Rosales</taxon>
        <taxon>Rosaceae</taxon>
        <taxon>Rosoideae</taxon>
        <taxon>Rosoideae incertae sedis</taxon>
        <taxon>Rubus</taxon>
    </lineage>
</organism>
<dbReference type="SUPFAM" id="SSF56973">
    <property type="entry name" value="Aerolisin/ETX pore-forming domain"/>
    <property type="match status" value="1"/>
</dbReference>
<dbReference type="Gene3D" id="2.80.10.50">
    <property type="match status" value="2"/>
</dbReference>
<gene>
    <name evidence="2" type="ORF">M0R45_037371</name>
</gene>
<dbReference type="EMBL" id="JBEDUW010000007">
    <property type="protein sequence ID" value="KAK9913558.1"/>
    <property type="molecule type" value="Genomic_DNA"/>
</dbReference>
<dbReference type="Pfam" id="PF07468">
    <property type="entry name" value="Agglutinin"/>
    <property type="match status" value="1"/>
</dbReference>
<dbReference type="Proteomes" id="UP001457282">
    <property type="component" value="Unassembled WGS sequence"/>
</dbReference>
<name>A0AAW1VYY0_RUBAR</name>
<evidence type="ECO:0000313" key="3">
    <source>
        <dbReference type="Proteomes" id="UP001457282"/>
    </source>
</evidence>
<comment type="caution">
    <text evidence="2">The sequence shown here is derived from an EMBL/GenBank/DDBJ whole genome shotgun (WGS) entry which is preliminary data.</text>
</comment>
<dbReference type="InterPro" id="IPR053237">
    <property type="entry name" value="Natterin_C"/>
</dbReference>
<dbReference type="PANTHER" id="PTHR39244">
    <property type="entry name" value="NATTERIN-4"/>
    <property type="match status" value="1"/>
</dbReference>
<dbReference type="SUPFAM" id="SSF50382">
    <property type="entry name" value="Agglutinin"/>
    <property type="match status" value="2"/>
</dbReference>
<dbReference type="CDD" id="cd20216">
    <property type="entry name" value="PFM_HFR-2-like"/>
    <property type="match status" value="1"/>
</dbReference>
<dbReference type="InterPro" id="IPR008998">
    <property type="entry name" value="Agglutinin"/>
</dbReference>
<reference evidence="2 3" key="1">
    <citation type="journal article" date="2023" name="G3 (Bethesda)">
        <title>A chromosome-length genome assembly and annotation of blackberry (Rubus argutus, cv. 'Hillquist').</title>
        <authorList>
            <person name="Bruna T."/>
            <person name="Aryal R."/>
            <person name="Dudchenko O."/>
            <person name="Sargent D.J."/>
            <person name="Mead D."/>
            <person name="Buti M."/>
            <person name="Cavallini A."/>
            <person name="Hytonen T."/>
            <person name="Andres J."/>
            <person name="Pham M."/>
            <person name="Weisz D."/>
            <person name="Mascagni F."/>
            <person name="Usai G."/>
            <person name="Natali L."/>
            <person name="Bassil N."/>
            <person name="Fernandez G.E."/>
            <person name="Lomsadze A."/>
            <person name="Armour M."/>
            <person name="Olukolu B."/>
            <person name="Poorten T."/>
            <person name="Britton C."/>
            <person name="Davik J."/>
            <person name="Ashrafi H."/>
            <person name="Aiden E.L."/>
            <person name="Borodovsky M."/>
            <person name="Worthington M."/>
        </authorList>
    </citation>
    <scope>NUCLEOTIDE SEQUENCE [LARGE SCALE GENOMIC DNA]</scope>
    <source>
        <strain evidence="2">PI 553951</strain>
    </source>
</reference>
<dbReference type="AlphaFoldDB" id="A0AAW1VYY0"/>
<protein>
    <recommendedName>
        <fullName evidence="1">Agglutinin domain-containing protein</fullName>
    </recommendedName>
</protein>
<dbReference type="SMART" id="SM00791">
    <property type="entry name" value="Agglutinin"/>
    <property type="match status" value="1"/>
</dbReference>
<keyword evidence="3" id="KW-1185">Reference proteome</keyword>
<sequence length="500" mass="56190">MSDLPVVLPPYIVLKSSDNKYLVNDSHQLPQPDNNLVCTGEDIFSKYAKLEVVSANVGEGRVHLRCCYNKKYLRVFSQSNSYIYALADEPEEDTGTWACTLFEPLSVEANNPKRIRLRHVQRGNYACYWKTSEARRGLVTDYSVHDHQGCDIYTVTDWESLVVLPKHVAFKGDNGKYMSLHREQDWLHWYVVFDSIDKGNPAAWFEVTTTPDGYAQIRSHEADDLLLWTDIEDTYITGRRDENASKSSRESLFWPVKIDNKNTVALRSALNNKICTRVGEGSRAEECYLHALHPTVVAASHLKVEELVLNRRIYNPVFHLDQAVIYGQTPISMATARNINNGTTENTVAIPLSYTQSQSSTWNFAQSTTEGISAGISIGIPEIGLGGEISVSRRTTQSYEWGSTITNENTIATTYTVLVAPGESVSVSLLATKGYCDVPFSYFQRDILYTGETVIYKKDDGLFTGVNAYDFQYETDKLSLTPSQKHLIETTITGAARIVF</sequence>
<dbReference type="Gene3D" id="2.170.15.10">
    <property type="entry name" value="Proaerolysin, chain A, domain 3"/>
    <property type="match status" value="1"/>
</dbReference>
<dbReference type="InterPro" id="IPR036242">
    <property type="entry name" value="Agglutinin_dom_sf"/>
</dbReference>
<dbReference type="PANTHER" id="PTHR39244:SF5">
    <property type="entry name" value="NATTERIN-3-LIKE"/>
    <property type="match status" value="1"/>
</dbReference>
<evidence type="ECO:0000259" key="1">
    <source>
        <dbReference type="SMART" id="SM00791"/>
    </source>
</evidence>
<accession>A0AAW1VYY0</accession>